<comment type="caution">
    <text evidence="1">The sequence shown here is derived from an EMBL/GenBank/DDBJ whole genome shotgun (WGS) entry which is preliminary data.</text>
</comment>
<dbReference type="Proteomes" id="UP001054945">
    <property type="component" value="Unassembled WGS sequence"/>
</dbReference>
<keyword evidence="2" id="KW-1185">Reference proteome</keyword>
<name>A0AAV4U0G2_CAEEX</name>
<accession>A0AAV4U0G2</accession>
<evidence type="ECO:0000313" key="1">
    <source>
        <dbReference type="EMBL" id="GIY51232.1"/>
    </source>
</evidence>
<dbReference type="AlphaFoldDB" id="A0AAV4U0G2"/>
<reference evidence="1 2" key="1">
    <citation type="submission" date="2021-06" db="EMBL/GenBank/DDBJ databases">
        <title>Caerostris extrusa draft genome.</title>
        <authorList>
            <person name="Kono N."/>
            <person name="Arakawa K."/>
        </authorList>
    </citation>
    <scope>NUCLEOTIDE SEQUENCE [LARGE SCALE GENOMIC DNA]</scope>
</reference>
<sequence>MPVTIQKVEALIQLASCTMKYYSAIHWEHGCVPLTGVDKSHLLGCGRKENLATNSTLGVGRHGGIEVKRVYSDRYWRHGSRSEWQKVGTPIGQ</sequence>
<organism evidence="1 2">
    <name type="scientific">Caerostris extrusa</name>
    <name type="common">Bark spider</name>
    <name type="synonym">Caerostris bankana</name>
    <dbReference type="NCBI Taxonomy" id="172846"/>
    <lineage>
        <taxon>Eukaryota</taxon>
        <taxon>Metazoa</taxon>
        <taxon>Ecdysozoa</taxon>
        <taxon>Arthropoda</taxon>
        <taxon>Chelicerata</taxon>
        <taxon>Arachnida</taxon>
        <taxon>Araneae</taxon>
        <taxon>Araneomorphae</taxon>
        <taxon>Entelegynae</taxon>
        <taxon>Araneoidea</taxon>
        <taxon>Araneidae</taxon>
        <taxon>Caerostris</taxon>
    </lineage>
</organism>
<protein>
    <submittedName>
        <fullName evidence="1">Uncharacterized protein</fullName>
    </submittedName>
</protein>
<gene>
    <name evidence="1" type="ORF">CEXT_261291</name>
</gene>
<proteinExistence type="predicted"/>
<dbReference type="EMBL" id="BPLR01012085">
    <property type="protein sequence ID" value="GIY51232.1"/>
    <property type="molecule type" value="Genomic_DNA"/>
</dbReference>
<evidence type="ECO:0000313" key="2">
    <source>
        <dbReference type="Proteomes" id="UP001054945"/>
    </source>
</evidence>